<dbReference type="SUPFAM" id="SSF54523">
    <property type="entry name" value="Pili subunits"/>
    <property type="match status" value="1"/>
</dbReference>
<evidence type="ECO:0000256" key="1">
    <source>
        <dbReference type="SAM" id="Phobius"/>
    </source>
</evidence>
<feature type="transmembrane region" description="Helical" evidence="1">
    <location>
        <begin position="20"/>
        <end position="41"/>
    </location>
</feature>
<name>A0A2U1AX70_9BACT</name>
<dbReference type="AlphaFoldDB" id="A0A2U1AX70"/>
<keyword evidence="3" id="KW-1185">Reference proteome</keyword>
<organism evidence="2 3">
    <name type="scientific">Victivallis vadensis</name>
    <dbReference type="NCBI Taxonomy" id="172901"/>
    <lineage>
        <taxon>Bacteria</taxon>
        <taxon>Pseudomonadati</taxon>
        <taxon>Lentisphaerota</taxon>
        <taxon>Lentisphaeria</taxon>
        <taxon>Victivallales</taxon>
        <taxon>Victivallaceae</taxon>
        <taxon>Victivallis</taxon>
    </lineage>
</organism>
<sequence>MSNKELHIKQQSKTTRFFTLIELLVVIAIIAILASMLLPALNQAREKAKATTCLNNMKQIGLADAQYGLDYAGWLYGPNLKVPQPTGVSGALTMDRWTISMANLGYLPMYHTGRKGKRWLPVCPSIYPFGTFEHENMGYAKRGLQTGYNQNKDCFWTFSGKFRYIGMNGGVPDSTMKERDDTAEETVRNTPPSEFVTTFDSCQNDNGNYRQLVYAAFDCFGLLHNGRGSILFHDGHAKADRRKYHVLNYGRLLSAPQLTIQMPD</sequence>
<dbReference type="InterPro" id="IPR045584">
    <property type="entry name" value="Pilin-like"/>
</dbReference>
<gene>
    <name evidence="2" type="ORF">C8D82_11554</name>
</gene>
<evidence type="ECO:0000313" key="3">
    <source>
        <dbReference type="Proteomes" id="UP000245959"/>
    </source>
</evidence>
<dbReference type="EMBL" id="QEKH01000015">
    <property type="protein sequence ID" value="PVY41003.1"/>
    <property type="molecule type" value="Genomic_DNA"/>
</dbReference>
<keyword evidence="1" id="KW-0812">Transmembrane</keyword>
<proteinExistence type="predicted"/>
<dbReference type="InterPro" id="IPR012902">
    <property type="entry name" value="N_methyl_site"/>
</dbReference>
<dbReference type="PANTHER" id="PTHR30093:SF2">
    <property type="entry name" value="TYPE II SECRETION SYSTEM PROTEIN H"/>
    <property type="match status" value="1"/>
</dbReference>
<dbReference type="Gene3D" id="3.30.700.10">
    <property type="entry name" value="Glycoprotein, Type 4 Pilin"/>
    <property type="match status" value="1"/>
</dbReference>
<dbReference type="RefSeq" id="WP_207776112.1">
    <property type="nucleotide sequence ID" value="NZ_CABMMC010000096.1"/>
</dbReference>
<accession>A0A2U1AX70</accession>
<protein>
    <submittedName>
        <fullName evidence="2">Prepilin-type N-terminal cleavage/methylation domain-containing protein/prepilin-type processing-associated H-X9-DG protein</fullName>
    </submittedName>
</protein>
<keyword evidence="1" id="KW-0472">Membrane</keyword>
<comment type="caution">
    <text evidence="2">The sequence shown here is derived from an EMBL/GenBank/DDBJ whole genome shotgun (WGS) entry which is preliminary data.</text>
</comment>
<evidence type="ECO:0000313" key="2">
    <source>
        <dbReference type="EMBL" id="PVY41003.1"/>
    </source>
</evidence>
<keyword evidence="1" id="KW-1133">Transmembrane helix</keyword>
<dbReference type="Proteomes" id="UP000245959">
    <property type="component" value="Unassembled WGS sequence"/>
</dbReference>
<dbReference type="PANTHER" id="PTHR30093">
    <property type="entry name" value="GENERAL SECRETION PATHWAY PROTEIN G"/>
    <property type="match status" value="1"/>
</dbReference>
<dbReference type="NCBIfam" id="TIGR02532">
    <property type="entry name" value="IV_pilin_GFxxxE"/>
    <property type="match status" value="1"/>
</dbReference>
<reference evidence="2 3" key="1">
    <citation type="submission" date="2018-04" db="EMBL/GenBank/DDBJ databases">
        <title>Genomic Encyclopedia of Type Strains, Phase IV (KMG-IV): sequencing the most valuable type-strain genomes for metagenomic binning, comparative biology and taxonomic classification.</title>
        <authorList>
            <person name="Goeker M."/>
        </authorList>
    </citation>
    <scope>NUCLEOTIDE SEQUENCE [LARGE SCALE GENOMIC DNA]</scope>
    <source>
        <strain evidence="2 3">DSM 14823</strain>
    </source>
</reference>
<dbReference type="GeneID" id="79513937"/>